<evidence type="ECO:0000313" key="2">
    <source>
        <dbReference type="EMBL" id="KAK8838919.1"/>
    </source>
</evidence>
<proteinExistence type="predicted"/>
<gene>
    <name evidence="2" type="ORF">M9Y10_032378</name>
</gene>
<feature type="compositionally biased region" description="Basic residues" evidence="1">
    <location>
        <begin position="134"/>
        <end position="143"/>
    </location>
</feature>
<keyword evidence="3" id="KW-1185">Reference proteome</keyword>
<feature type="compositionally biased region" description="Basic and acidic residues" evidence="1">
    <location>
        <begin position="124"/>
        <end position="133"/>
    </location>
</feature>
<feature type="region of interest" description="Disordered" evidence="1">
    <location>
        <begin position="124"/>
        <end position="172"/>
    </location>
</feature>
<name>A0ABR2GYA7_9EUKA</name>
<feature type="compositionally biased region" description="Basic and acidic residues" evidence="1">
    <location>
        <begin position="144"/>
        <end position="172"/>
    </location>
</feature>
<protein>
    <submittedName>
        <fullName evidence="2">Uncharacterized protein</fullName>
    </submittedName>
</protein>
<evidence type="ECO:0000313" key="3">
    <source>
        <dbReference type="Proteomes" id="UP001470230"/>
    </source>
</evidence>
<reference evidence="2 3" key="1">
    <citation type="submission" date="2024-04" db="EMBL/GenBank/DDBJ databases">
        <title>Tritrichomonas musculus Genome.</title>
        <authorList>
            <person name="Alves-Ferreira E."/>
            <person name="Grigg M."/>
            <person name="Lorenzi H."/>
            <person name="Galac M."/>
        </authorList>
    </citation>
    <scope>NUCLEOTIDE SEQUENCE [LARGE SCALE GENOMIC DNA]</scope>
    <source>
        <strain evidence="2 3">EAF2021</strain>
    </source>
</reference>
<evidence type="ECO:0000256" key="1">
    <source>
        <dbReference type="SAM" id="MobiDB-lite"/>
    </source>
</evidence>
<feature type="non-terminal residue" evidence="2">
    <location>
        <position position="192"/>
    </location>
</feature>
<sequence>MHNINIYKNKIQELLGDKYNKPELKTINNEIKALQEKIDDYLYVDDKLKKLLYEQQDDEYDLNNNADVLTEDELNETRIAVKQRAAEIAELKKNFVPMSDDEFDSLSNKLEKLREHKQQIENDINKLIEEDKNKRKRARKPKPKLTDEQKKANREKMMKRRREEKILYRPKADLSREEQFDKEILLSERKIN</sequence>
<organism evidence="2 3">
    <name type="scientific">Tritrichomonas musculus</name>
    <dbReference type="NCBI Taxonomy" id="1915356"/>
    <lineage>
        <taxon>Eukaryota</taxon>
        <taxon>Metamonada</taxon>
        <taxon>Parabasalia</taxon>
        <taxon>Tritrichomonadida</taxon>
        <taxon>Tritrichomonadidae</taxon>
        <taxon>Tritrichomonas</taxon>
    </lineage>
</organism>
<dbReference type="EMBL" id="JAPFFF010000053">
    <property type="protein sequence ID" value="KAK8838919.1"/>
    <property type="molecule type" value="Genomic_DNA"/>
</dbReference>
<dbReference type="Proteomes" id="UP001470230">
    <property type="component" value="Unassembled WGS sequence"/>
</dbReference>
<comment type="caution">
    <text evidence="2">The sequence shown here is derived from an EMBL/GenBank/DDBJ whole genome shotgun (WGS) entry which is preliminary data.</text>
</comment>
<accession>A0ABR2GYA7</accession>